<dbReference type="OrthoDB" id="528320at2"/>
<geneLocation type="plasmid" evidence="7 8">
    <name>pRHL1</name>
</geneLocation>
<keyword evidence="4 6" id="KW-1133">Transmembrane helix</keyword>
<proteinExistence type="inferred from homology"/>
<dbReference type="PANTHER" id="PTHR43701">
    <property type="entry name" value="MEMBRANE TRANSPORTER PROTEIN MJ0441-RELATED"/>
    <property type="match status" value="1"/>
</dbReference>
<evidence type="ECO:0000313" key="8">
    <source>
        <dbReference type="Proteomes" id="UP000008710"/>
    </source>
</evidence>
<evidence type="ECO:0000256" key="2">
    <source>
        <dbReference type="ARBA" id="ARBA00009142"/>
    </source>
</evidence>
<dbReference type="PANTHER" id="PTHR43701:SF2">
    <property type="entry name" value="MEMBRANE TRANSPORTER PROTEIN YJNA-RELATED"/>
    <property type="match status" value="1"/>
</dbReference>
<dbReference type="Pfam" id="PF01925">
    <property type="entry name" value="TauE"/>
    <property type="match status" value="1"/>
</dbReference>
<gene>
    <name evidence="7" type="ordered locus">RHA1_ro08898</name>
</gene>
<name>Q0RXP4_RHOJR</name>
<dbReference type="KEGG" id="rha:RHA1_ro08898"/>
<keyword evidence="3 6" id="KW-0812">Transmembrane</keyword>
<dbReference type="Proteomes" id="UP000008710">
    <property type="component" value="Plasmid pRHL1"/>
</dbReference>
<dbReference type="InterPro" id="IPR051598">
    <property type="entry name" value="TSUP/Inactive_protease-like"/>
</dbReference>
<keyword evidence="7" id="KW-0614">Plasmid</keyword>
<dbReference type="HOGENOM" id="CLU_045498_5_0_11"/>
<evidence type="ECO:0000256" key="1">
    <source>
        <dbReference type="ARBA" id="ARBA00004141"/>
    </source>
</evidence>
<comment type="similarity">
    <text evidence="2 6">Belongs to the 4-toluene sulfonate uptake permease (TSUP) (TC 2.A.102) family.</text>
</comment>
<comment type="subcellular location">
    <subcellularLocation>
        <location evidence="6">Cell membrane</location>
        <topology evidence="6">Multi-pass membrane protein</topology>
    </subcellularLocation>
    <subcellularLocation>
        <location evidence="1">Membrane</location>
        <topology evidence="1">Multi-pass membrane protein</topology>
    </subcellularLocation>
</comment>
<feature type="transmembrane region" description="Helical" evidence="6">
    <location>
        <begin position="174"/>
        <end position="204"/>
    </location>
</feature>
<feature type="transmembrane region" description="Helical" evidence="6">
    <location>
        <begin position="266"/>
        <end position="284"/>
    </location>
</feature>
<evidence type="ECO:0000313" key="7">
    <source>
        <dbReference type="EMBL" id="ABG99942.1"/>
    </source>
</evidence>
<dbReference type="AlphaFoldDB" id="Q0RXP4"/>
<evidence type="ECO:0000256" key="6">
    <source>
        <dbReference type="RuleBase" id="RU363041"/>
    </source>
</evidence>
<feature type="transmembrane region" description="Helical" evidence="6">
    <location>
        <begin position="240"/>
        <end position="260"/>
    </location>
</feature>
<dbReference type="InterPro" id="IPR002781">
    <property type="entry name" value="TM_pro_TauE-like"/>
</dbReference>
<feature type="transmembrane region" description="Helical" evidence="6">
    <location>
        <begin position="71"/>
        <end position="90"/>
    </location>
</feature>
<dbReference type="GO" id="GO:0005886">
    <property type="term" value="C:plasma membrane"/>
    <property type="evidence" value="ECO:0007669"/>
    <property type="project" value="UniProtKB-SubCell"/>
</dbReference>
<keyword evidence="5 6" id="KW-0472">Membrane</keyword>
<keyword evidence="6" id="KW-1003">Cell membrane</keyword>
<feature type="transmembrane region" description="Helical" evidence="6">
    <location>
        <begin position="41"/>
        <end position="59"/>
    </location>
</feature>
<evidence type="ECO:0000256" key="3">
    <source>
        <dbReference type="ARBA" id="ARBA00022692"/>
    </source>
</evidence>
<reference evidence="8" key="1">
    <citation type="journal article" date="2006" name="Proc. Natl. Acad. Sci. U.S.A.">
        <title>The complete genome of Rhodococcus sp. RHA1 provides insights into a catabolic powerhouse.</title>
        <authorList>
            <person name="McLeod M.P."/>
            <person name="Warren R.L."/>
            <person name="Hsiao W.W.L."/>
            <person name="Araki N."/>
            <person name="Myhre M."/>
            <person name="Fernandes C."/>
            <person name="Miyazawa D."/>
            <person name="Wong W."/>
            <person name="Lillquist A.L."/>
            <person name="Wang D."/>
            <person name="Dosanjh M."/>
            <person name="Hara H."/>
            <person name="Petrescu A."/>
            <person name="Morin R.D."/>
            <person name="Yang G."/>
            <person name="Stott J.M."/>
            <person name="Schein J.E."/>
            <person name="Shin H."/>
            <person name="Smailus D."/>
            <person name="Siddiqui A.S."/>
            <person name="Marra M.A."/>
            <person name="Jones S.J.M."/>
            <person name="Holt R."/>
            <person name="Brinkman F.S.L."/>
            <person name="Miyauchi K."/>
            <person name="Fukuda M."/>
            <person name="Davies J.E."/>
            <person name="Mohn W.W."/>
            <person name="Eltis L.D."/>
        </authorList>
    </citation>
    <scope>NUCLEOTIDE SEQUENCE [LARGE SCALE GENOMIC DNA]</scope>
    <source>
        <strain evidence="8">RHA1</strain>
    </source>
</reference>
<dbReference type="EMBL" id="CP000432">
    <property type="protein sequence ID" value="ABG99942.1"/>
    <property type="molecule type" value="Genomic_DNA"/>
</dbReference>
<dbReference type="RefSeq" id="WP_011599621.1">
    <property type="nucleotide sequence ID" value="NC_008269.1"/>
</dbReference>
<evidence type="ECO:0000256" key="5">
    <source>
        <dbReference type="ARBA" id="ARBA00023136"/>
    </source>
</evidence>
<feature type="transmembrane region" description="Helical" evidence="6">
    <location>
        <begin position="96"/>
        <end position="115"/>
    </location>
</feature>
<protein>
    <recommendedName>
        <fullName evidence="6">Probable membrane transporter protein</fullName>
    </recommendedName>
</protein>
<evidence type="ECO:0000256" key="4">
    <source>
        <dbReference type="ARBA" id="ARBA00022989"/>
    </source>
</evidence>
<feature type="transmembrane region" description="Helical" evidence="6">
    <location>
        <begin position="210"/>
        <end position="228"/>
    </location>
</feature>
<accession>Q0RXP4</accession>
<sequence length="292" mass="29397">MLISAIVLGICIGISLGALGGGGSILTVPALVYVLSQPLQIAVTESLVIVGITSIVAAISHARAGRVKWRAGISLGAVGGVAAWAGTALGRLADPNVALGAFAILLSAVSISLVWRTRPSKLARKRTRNPAVGVANRLPALAVVPASTPAETTATQLEASPGPRTERYLTAGKVLTAGIAIGVLTGFFGVGGGFVIVPVLVIALGYPMPIAVGTSLLVITLNSAVALAARSSHDALDWSVVLPVTASAIVGALVGKWLALRTSEKTLTRAFAVLLVAVSVYVGLRSSGLLPG</sequence>
<organism evidence="7 8">
    <name type="scientific">Rhodococcus jostii (strain RHA1)</name>
    <dbReference type="NCBI Taxonomy" id="101510"/>
    <lineage>
        <taxon>Bacteria</taxon>
        <taxon>Bacillati</taxon>
        <taxon>Actinomycetota</taxon>
        <taxon>Actinomycetes</taxon>
        <taxon>Mycobacteriales</taxon>
        <taxon>Nocardiaceae</taxon>
        <taxon>Rhodococcus</taxon>
    </lineage>
</organism>